<dbReference type="GO" id="GO:0004402">
    <property type="term" value="F:histone acetyltransferase activity"/>
    <property type="evidence" value="ECO:0007669"/>
    <property type="project" value="InterPro"/>
</dbReference>
<evidence type="ECO:0000256" key="4">
    <source>
        <dbReference type="ARBA" id="ARBA00023315"/>
    </source>
</evidence>
<evidence type="ECO:0000256" key="6">
    <source>
        <dbReference type="SAM" id="SignalP"/>
    </source>
</evidence>
<dbReference type="Gene3D" id="3.90.360.10">
    <property type="entry name" value="Histone acetyl transferase 1 (HAT1), N-terminal domain"/>
    <property type="match status" value="1"/>
</dbReference>
<dbReference type="Proteomes" id="UP000230069">
    <property type="component" value="Unassembled WGS sequence"/>
</dbReference>
<evidence type="ECO:0000256" key="5">
    <source>
        <dbReference type="ARBA" id="ARBA00048017"/>
    </source>
</evidence>
<dbReference type="Gene3D" id="3.40.630.30">
    <property type="match status" value="1"/>
</dbReference>
<keyword evidence="10" id="KW-1185">Reference proteome</keyword>
<evidence type="ECO:0000259" key="7">
    <source>
        <dbReference type="Pfam" id="PF00583"/>
    </source>
</evidence>
<reference evidence="9 10" key="1">
    <citation type="submission" date="2017-09" db="EMBL/GenBank/DDBJ databases">
        <title>WGS assembly of Aquilegia coerulea Goldsmith.</title>
        <authorList>
            <person name="Hodges S."/>
            <person name="Kramer E."/>
            <person name="Nordborg M."/>
            <person name="Tomkins J."/>
            <person name="Borevitz J."/>
            <person name="Derieg N."/>
            <person name="Yan J."/>
            <person name="Mihaltcheva S."/>
            <person name="Hayes R.D."/>
            <person name="Rokhsar D."/>
        </authorList>
    </citation>
    <scope>NUCLEOTIDE SEQUENCE [LARGE SCALE GENOMIC DNA]</scope>
    <source>
        <strain evidence="10">cv. Goldsmith</strain>
    </source>
</reference>
<protein>
    <recommendedName>
        <fullName evidence="2">histone acetyltransferase</fullName>
        <ecNumber evidence="2">2.3.1.48</ecNumber>
    </recommendedName>
</protein>
<dbReference type="OrthoDB" id="10253098at2759"/>
<dbReference type="FunCoup" id="A0A2G5CMB4">
    <property type="interactions" value="3447"/>
</dbReference>
<evidence type="ECO:0000259" key="8">
    <source>
        <dbReference type="Pfam" id="PF10394"/>
    </source>
</evidence>
<dbReference type="Pfam" id="PF10394">
    <property type="entry name" value="Hat1_N"/>
    <property type="match status" value="1"/>
</dbReference>
<dbReference type="Pfam" id="PF00583">
    <property type="entry name" value="Acetyltransf_1"/>
    <property type="match status" value="1"/>
</dbReference>
<keyword evidence="4" id="KW-0012">Acyltransferase</keyword>
<keyword evidence="6" id="KW-0732">Signal</keyword>
<dbReference type="GO" id="GO:0031509">
    <property type="term" value="P:subtelomeric heterochromatin formation"/>
    <property type="evidence" value="ECO:0007669"/>
    <property type="project" value="InterPro"/>
</dbReference>
<evidence type="ECO:0000256" key="2">
    <source>
        <dbReference type="ARBA" id="ARBA00013184"/>
    </source>
</evidence>
<feature type="chain" id="PRO_5013821434" description="histone acetyltransferase" evidence="6">
    <location>
        <begin position="24"/>
        <end position="494"/>
    </location>
</feature>
<dbReference type="EC" id="2.3.1.48" evidence="2"/>
<sequence length="494" mass="55809">MWWFFEKFPILVFLSLDLRVAEQIKEVEDPICTVDHPVLAREVGQQEAAAQEDVGVEANKCIKIFLVTSKEEVGVEDSFRIVPIDLSQFFDEDGQVFGYKNLKINVFLSTISFHAYADITFESSCDGEKGIANLKSALQKIFGESLVKEKDDFLKTFSAGTDYIRNVISNGVVLRHEVTKGENNKSNKQLEAESFTVEVIRMAVNSMSVGKLYCRLVPLVLLLVDDISPIDVTDPGWEIYLAVESKSNDHGVVGIKLLGFAAVYRFHDNTGNLRLRISQILVLPSYQGQGHGRLLLEVINSVALSENVYDVTVEKPSDYFQHVRTCFDMHRLLDFEPIKHDISSAALHLNQGNLSKKPFKLLSDPPATAVEDVRRSLKINKKQFLQCWEILIYLELNHSDSQCMENYRTLIKDGRREGILGKDTGSGGKQITEVPNDYDHEMTSVAVCPNVNVDNMSAEVEGNQDTLEEQLRQLVDKRMKEIMEIAKTILLNRQ</sequence>
<dbReference type="GO" id="GO:0000781">
    <property type="term" value="C:chromosome, telomeric region"/>
    <property type="evidence" value="ECO:0007669"/>
    <property type="project" value="GOC"/>
</dbReference>
<comment type="similarity">
    <text evidence="1">Belongs to the HAT1 family.</text>
</comment>
<evidence type="ECO:0000256" key="1">
    <source>
        <dbReference type="ARBA" id="ARBA00010543"/>
    </source>
</evidence>
<dbReference type="InterPro" id="IPR019467">
    <property type="entry name" value="Hat1_N"/>
</dbReference>
<comment type="catalytic activity">
    <reaction evidence="5">
        <text>L-lysyl-[protein] + acetyl-CoA = N(6)-acetyl-L-lysyl-[protein] + CoA + H(+)</text>
        <dbReference type="Rhea" id="RHEA:45948"/>
        <dbReference type="Rhea" id="RHEA-COMP:9752"/>
        <dbReference type="Rhea" id="RHEA-COMP:10731"/>
        <dbReference type="ChEBI" id="CHEBI:15378"/>
        <dbReference type="ChEBI" id="CHEBI:29969"/>
        <dbReference type="ChEBI" id="CHEBI:57287"/>
        <dbReference type="ChEBI" id="CHEBI:57288"/>
        <dbReference type="ChEBI" id="CHEBI:61930"/>
        <dbReference type="EC" id="2.3.1.48"/>
    </reaction>
</comment>
<dbReference type="InterPro" id="IPR000182">
    <property type="entry name" value="GNAT_dom"/>
</dbReference>
<dbReference type="CDD" id="cd04301">
    <property type="entry name" value="NAT_SF"/>
    <property type="match status" value="1"/>
</dbReference>
<dbReference type="InParanoid" id="A0A2G5CMB4"/>
<evidence type="ECO:0000313" key="10">
    <source>
        <dbReference type="Proteomes" id="UP000230069"/>
    </source>
</evidence>
<evidence type="ECO:0000313" key="9">
    <source>
        <dbReference type="EMBL" id="PIA31987.1"/>
    </source>
</evidence>
<evidence type="ECO:0000256" key="3">
    <source>
        <dbReference type="ARBA" id="ARBA00022679"/>
    </source>
</evidence>
<feature type="domain" description="Histone acetyl transferase HAT1 N-terminal" evidence="8">
    <location>
        <begin position="56"/>
        <end position="225"/>
    </location>
</feature>
<dbReference type="AlphaFoldDB" id="A0A2G5CMB4"/>
<name>A0A2G5CMB4_AQUCA</name>
<feature type="signal peptide" evidence="6">
    <location>
        <begin position="1"/>
        <end position="23"/>
    </location>
</feature>
<feature type="domain" description="N-acetyltransferase" evidence="7">
    <location>
        <begin position="256"/>
        <end position="308"/>
    </location>
</feature>
<dbReference type="EMBL" id="KZ305064">
    <property type="protein sequence ID" value="PIA31987.1"/>
    <property type="molecule type" value="Genomic_DNA"/>
</dbReference>
<dbReference type="InterPro" id="IPR037113">
    <property type="entry name" value="Hat1_N_sf"/>
</dbReference>
<accession>A0A2G5CMB4</accession>
<dbReference type="InterPro" id="IPR016181">
    <property type="entry name" value="Acyl_CoA_acyltransferase"/>
</dbReference>
<proteinExistence type="inferred from homology"/>
<keyword evidence="3" id="KW-0808">Transferase</keyword>
<dbReference type="PANTHER" id="PTHR12046">
    <property type="entry name" value="HISTONE ACETYLTRANSFERASE TYPE B CATALYTIC SUBUNIT"/>
    <property type="match status" value="1"/>
</dbReference>
<dbReference type="GO" id="GO:0005634">
    <property type="term" value="C:nucleus"/>
    <property type="evidence" value="ECO:0007669"/>
    <property type="project" value="InterPro"/>
</dbReference>
<gene>
    <name evidence="9" type="ORF">AQUCO_04700098v1</name>
</gene>
<dbReference type="STRING" id="218851.A0A2G5CMB4"/>
<organism evidence="9 10">
    <name type="scientific">Aquilegia coerulea</name>
    <name type="common">Rocky mountain columbine</name>
    <dbReference type="NCBI Taxonomy" id="218851"/>
    <lineage>
        <taxon>Eukaryota</taxon>
        <taxon>Viridiplantae</taxon>
        <taxon>Streptophyta</taxon>
        <taxon>Embryophyta</taxon>
        <taxon>Tracheophyta</taxon>
        <taxon>Spermatophyta</taxon>
        <taxon>Magnoliopsida</taxon>
        <taxon>Ranunculales</taxon>
        <taxon>Ranunculaceae</taxon>
        <taxon>Thalictroideae</taxon>
        <taxon>Aquilegia</taxon>
    </lineage>
</organism>
<dbReference type="InterPro" id="IPR017380">
    <property type="entry name" value="Hist_AcTrfase_B-typ_cat-su"/>
</dbReference>
<dbReference type="SUPFAM" id="SSF55729">
    <property type="entry name" value="Acyl-CoA N-acyltransferases (Nat)"/>
    <property type="match status" value="1"/>
</dbReference>